<keyword evidence="3 6" id="KW-1133">Transmembrane helix</keyword>
<dbReference type="EMBL" id="LJZO01000009">
    <property type="protein sequence ID" value="ROW00253.1"/>
    <property type="molecule type" value="Genomic_DNA"/>
</dbReference>
<feature type="transmembrane region" description="Helical" evidence="6">
    <location>
        <begin position="367"/>
        <end position="388"/>
    </location>
</feature>
<gene>
    <name evidence="8" type="ORF">VSDG_03417</name>
</gene>
<dbReference type="STRING" id="252740.A0A423WA60"/>
<feature type="region of interest" description="Disordered" evidence="5">
    <location>
        <begin position="62"/>
        <end position="98"/>
    </location>
</feature>
<dbReference type="SUPFAM" id="SSF103473">
    <property type="entry name" value="MFS general substrate transporter"/>
    <property type="match status" value="1"/>
</dbReference>
<feature type="domain" description="Major facilitator superfamily (MFS) profile" evidence="7">
    <location>
        <begin position="108"/>
        <end position="528"/>
    </location>
</feature>
<organism evidence="8 9">
    <name type="scientific">Cytospora chrysosperma</name>
    <name type="common">Cytospora canker fungus</name>
    <name type="synonym">Sphaeria chrysosperma</name>
    <dbReference type="NCBI Taxonomy" id="252740"/>
    <lineage>
        <taxon>Eukaryota</taxon>
        <taxon>Fungi</taxon>
        <taxon>Dikarya</taxon>
        <taxon>Ascomycota</taxon>
        <taxon>Pezizomycotina</taxon>
        <taxon>Sordariomycetes</taxon>
        <taxon>Sordariomycetidae</taxon>
        <taxon>Diaporthales</taxon>
        <taxon>Cytosporaceae</taxon>
        <taxon>Cytospora</taxon>
    </lineage>
</organism>
<keyword evidence="2 6" id="KW-0812">Transmembrane</keyword>
<dbReference type="Pfam" id="PF07690">
    <property type="entry name" value="MFS_1"/>
    <property type="match status" value="1"/>
</dbReference>
<evidence type="ECO:0000259" key="7">
    <source>
        <dbReference type="PROSITE" id="PS50850"/>
    </source>
</evidence>
<evidence type="ECO:0000313" key="8">
    <source>
        <dbReference type="EMBL" id="ROW00253.1"/>
    </source>
</evidence>
<dbReference type="GO" id="GO:0005886">
    <property type="term" value="C:plasma membrane"/>
    <property type="evidence" value="ECO:0007669"/>
    <property type="project" value="TreeGrafter"/>
</dbReference>
<accession>A0A423WA60</accession>
<name>A0A423WA60_CYTCH</name>
<evidence type="ECO:0000256" key="1">
    <source>
        <dbReference type="ARBA" id="ARBA00004141"/>
    </source>
</evidence>
<evidence type="ECO:0000256" key="6">
    <source>
        <dbReference type="SAM" id="Phobius"/>
    </source>
</evidence>
<feature type="transmembrane region" description="Helical" evidence="6">
    <location>
        <begin position="475"/>
        <end position="496"/>
    </location>
</feature>
<proteinExistence type="predicted"/>
<evidence type="ECO:0000256" key="5">
    <source>
        <dbReference type="SAM" id="MobiDB-lite"/>
    </source>
</evidence>
<dbReference type="GO" id="GO:0022857">
    <property type="term" value="F:transmembrane transporter activity"/>
    <property type="evidence" value="ECO:0007669"/>
    <property type="project" value="InterPro"/>
</dbReference>
<feature type="transmembrane region" description="Helical" evidence="6">
    <location>
        <begin position="409"/>
        <end position="430"/>
    </location>
</feature>
<feature type="transmembrane region" description="Helical" evidence="6">
    <location>
        <begin position="174"/>
        <end position="193"/>
    </location>
</feature>
<comment type="caution">
    <text evidence="8">The sequence shown here is derived from an EMBL/GenBank/DDBJ whole genome shotgun (WGS) entry which is preliminary data.</text>
</comment>
<feature type="transmembrane region" description="Helical" evidence="6">
    <location>
        <begin position="107"/>
        <end position="130"/>
    </location>
</feature>
<dbReference type="InterPro" id="IPR011701">
    <property type="entry name" value="MFS"/>
</dbReference>
<dbReference type="PANTHER" id="PTHR23502">
    <property type="entry name" value="MAJOR FACILITATOR SUPERFAMILY"/>
    <property type="match status" value="1"/>
</dbReference>
<evidence type="ECO:0000256" key="4">
    <source>
        <dbReference type="ARBA" id="ARBA00023136"/>
    </source>
</evidence>
<feature type="transmembrane region" description="Helical" evidence="6">
    <location>
        <begin position="502"/>
        <end position="524"/>
    </location>
</feature>
<dbReference type="Gene3D" id="1.20.1250.20">
    <property type="entry name" value="MFS general substrate transporter like domains"/>
    <property type="match status" value="1"/>
</dbReference>
<keyword evidence="9" id="KW-1185">Reference proteome</keyword>
<feature type="transmembrane region" description="Helical" evidence="6">
    <location>
        <begin position="232"/>
        <end position="257"/>
    </location>
</feature>
<dbReference type="InterPro" id="IPR036259">
    <property type="entry name" value="MFS_trans_sf"/>
</dbReference>
<sequence>MGSPAVPQYRGCSQDQDGLDDRQAHLPRQSGTSYRSGIAGIKPHILPPRVLEAFAGPDLDVATTTDDAPPVLVQTPRLPDSPSDSDNEQGEPEASPYDRFPAHRKTIMVVVIAWCGLLSPISSTTVLSAIPNVAAGLDTTGSMISLSNALYLVFMALSPCFWGPLCQVFGRKTCCIATGSMYLLCSIATALAPNVAAFMVFRMLTAFCGTAFLVIGPAVIGDLFHPTERATALSWFYTGALIGPTIGPLLGGIIVTYTSWRVIFWMQTGLAALAMLGTVLFLSETLVVDKDSKRAVMAQLVTPLEKARYLAKVTSPLRPLSLLLTSPNLVLVAFGSGSIVWNQYGLLTPIRYVLNPRFNLTSPAESGLFYLAPGIGYVVGTLGGGRWADYIVKRWISKRGGERVPEDRLRSCVAFLGVALPGSILIYGWTVEKAVGGIPVPVVFMFVQGVAQSFCFPSLNTYCLDVVQARSAEAVAGNFMVRYLFGAVASAVVLPAVESIGVGWFCTISAALLMMGGLGVYLVARWGAGWRERTNNTGKRETENSSASP</sequence>
<evidence type="ECO:0000313" key="9">
    <source>
        <dbReference type="Proteomes" id="UP000284375"/>
    </source>
</evidence>
<keyword evidence="4 6" id="KW-0472">Membrane</keyword>
<comment type="subcellular location">
    <subcellularLocation>
        <location evidence="1">Membrane</location>
        <topology evidence="1">Multi-pass membrane protein</topology>
    </subcellularLocation>
</comment>
<feature type="transmembrane region" description="Helical" evidence="6">
    <location>
        <begin position="442"/>
        <end position="463"/>
    </location>
</feature>
<dbReference type="PANTHER" id="PTHR23502:SF64">
    <property type="entry name" value="TRANSPORTER, PUTATIVE (AFU_ORTHOLOGUE AFUA_3G11760)-RELATED"/>
    <property type="match status" value="1"/>
</dbReference>
<evidence type="ECO:0000256" key="2">
    <source>
        <dbReference type="ARBA" id="ARBA00022692"/>
    </source>
</evidence>
<dbReference type="OrthoDB" id="3066029at2759"/>
<evidence type="ECO:0000256" key="3">
    <source>
        <dbReference type="ARBA" id="ARBA00022989"/>
    </source>
</evidence>
<reference evidence="8 9" key="1">
    <citation type="submission" date="2015-09" db="EMBL/GenBank/DDBJ databases">
        <title>Host preference determinants of Valsa canker pathogens revealed by comparative genomics.</title>
        <authorList>
            <person name="Yin Z."/>
            <person name="Huang L."/>
        </authorList>
    </citation>
    <scope>NUCLEOTIDE SEQUENCE [LARGE SCALE GENOMIC DNA]</scope>
    <source>
        <strain evidence="8 9">YSFL</strain>
    </source>
</reference>
<dbReference type="PROSITE" id="PS50850">
    <property type="entry name" value="MFS"/>
    <property type="match status" value="1"/>
</dbReference>
<feature type="transmembrane region" description="Helical" evidence="6">
    <location>
        <begin position="263"/>
        <end position="287"/>
    </location>
</feature>
<dbReference type="InterPro" id="IPR020846">
    <property type="entry name" value="MFS_dom"/>
</dbReference>
<feature type="transmembrane region" description="Helical" evidence="6">
    <location>
        <begin position="142"/>
        <end position="162"/>
    </location>
</feature>
<feature type="transmembrane region" description="Helical" evidence="6">
    <location>
        <begin position="328"/>
        <end position="347"/>
    </location>
</feature>
<feature type="transmembrane region" description="Helical" evidence="6">
    <location>
        <begin position="199"/>
        <end position="220"/>
    </location>
</feature>
<dbReference type="Proteomes" id="UP000284375">
    <property type="component" value="Unassembled WGS sequence"/>
</dbReference>
<protein>
    <recommendedName>
        <fullName evidence="7">Major facilitator superfamily (MFS) profile domain-containing protein</fullName>
    </recommendedName>
</protein>
<feature type="region of interest" description="Disordered" evidence="5">
    <location>
        <begin position="1"/>
        <end position="40"/>
    </location>
</feature>
<dbReference type="AlphaFoldDB" id="A0A423WA60"/>